<feature type="compositionally biased region" description="Basic and acidic residues" evidence="1">
    <location>
        <begin position="138"/>
        <end position="151"/>
    </location>
</feature>
<evidence type="ECO:0000256" key="2">
    <source>
        <dbReference type="SAM" id="Phobius"/>
    </source>
</evidence>
<name>A0A2T5GQ55_9SPHN</name>
<feature type="compositionally biased region" description="Low complexity" evidence="1">
    <location>
        <begin position="48"/>
        <end position="59"/>
    </location>
</feature>
<proteinExistence type="predicted"/>
<sequence>MADTDPPETDSKKPVTRRRAPRKTSAPKSVAATSTAKPVAPSKPAPVKPASEAKSSAESPPRKAVPKPVPKPRSTKRSTPRPASARPIVPLAPVVKPEQKARGKWGAAAIFSGVAVAGAAIGALLTLRGSTPKLPRLPKPDPAPEHAHQADGTDSSKSFAAGIADPGSVPE</sequence>
<organism evidence="3 4">
    <name type="scientific">Sphingomonas aurantiaca</name>
    <dbReference type="NCBI Taxonomy" id="185949"/>
    <lineage>
        <taxon>Bacteria</taxon>
        <taxon>Pseudomonadati</taxon>
        <taxon>Pseudomonadota</taxon>
        <taxon>Alphaproteobacteria</taxon>
        <taxon>Sphingomonadales</taxon>
        <taxon>Sphingomonadaceae</taxon>
        <taxon>Sphingomonas</taxon>
    </lineage>
</organism>
<dbReference type="AlphaFoldDB" id="A0A2T5GQ55"/>
<keyword evidence="2" id="KW-1133">Transmembrane helix</keyword>
<dbReference type="EMBL" id="QAOG01000002">
    <property type="protein sequence ID" value="PTQ61452.1"/>
    <property type="molecule type" value="Genomic_DNA"/>
</dbReference>
<comment type="caution">
    <text evidence="3">The sequence shown here is derived from an EMBL/GenBank/DDBJ whole genome shotgun (WGS) entry which is preliminary data.</text>
</comment>
<feature type="transmembrane region" description="Helical" evidence="2">
    <location>
        <begin position="105"/>
        <end position="127"/>
    </location>
</feature>
<feature type="region of interest" description="Disordered" evidence="1">
    <location>
        <begin position="1"/>
        <end position="92"/>
    </location>
</feature>
<dbReference type="Proteomes" id="UP000244189">
    <property type="component" value="Unassembled WGS sequence"/>
</dbReference>
<feature type="region of interest" description="Disordered" evidence="1">
    <location>
        <begin position="130"/>
        <end position="171"/>
    </location>
</feature>
<keyword evidence="4" id="KW-1185">Reference proteome</keyword>
<dbReference type="RefSeq" id="WP_107957527.1">
    <property type="nucleotide sequence ID" value="NZ_JASPFP010000001.1"/>
</dbReference>
<gene>
    <name evidence="3" type="ORF">C8J26_1786</name>
</gene>
<reference evidence="3 4" key="1">
    <citation type="submission" date="2018-04" db="EMBL/GenBank/DDBJ databases">
        <title>Genomic Encyclopedia of Type Strains, Phase III (KMG-III): the genomes of soil and plant-associated and newly described type strains.</title>
        <authorList>
            <person name="Whitman W."/>
        </authorList>
    </citation>
    <scope>NUCLEOTIDE SEQUENCE [LARGE SCALE GENOMIC DNA]</scope>
    <source>
        <strain evidence="3 4">MA101b</strain>
    </source>
</reference>
<evidence type="ECO:0000313" key="3">
    <source>
        <dbReference type="EMBL" id="PTQ61452.1"/>
    </source>
</evidence>
<protein>
    <submittedName>
        <fullName evidence="3">Uncharacterized protein</fullName>
    </submittedName>
</protein>
<keyword evidence="2" id="KW-0472">Membrane</keyword>
<evidence type="ECO:0000256" key="1">
    <source>
        <dbReference type="SAM" id="MobiDB-lite"/>
    </source>
</evidence>
<keyword evidence="2" id="KW-0812">Transmembrane</keyword>
<evidence type="ECO:0000313" key="4">
    <source>
        <dbReference type="Proteomes" id="UP000244189"/>
    </source>
</evidence>
<accession>A0A2T5GQ55</accession>